<dbReference type="GO" id="GO:0051603">
    <property type="term" value="P:proteolysis involved in protein catabolic process"/>
    <property type="evidence" value="ECO:0007669"/>
    <property type="project" value="TreeGrafter"/>
</dbReference>
<dbReference type="PANTHER" id="PTHR22726:SF1">
    <property type="entry name" value="METALLOENDOPEPTIDASE OMA1, MITOCHONDRIAL"/>
    <property type="match status" value="1"/>
</dbReference>
<evidence type="ECO:0000256" key="1">
    <source>
        <dbReference type="ARBA" id="ARBA00022670"/>
    </source>
</evidence>
<evidence type="ECO:0000313" key="9">
    <source>
        <dbReference type="Proteomes" id="UP000255417"/>
    </source>
</evidence>
<gene>
    <name evidence="8" type="primary">yggG</name>
    <name evidence="8" type="ORF">NCTC12872_00325</name>
</gene>
<evidence type="ECO:0000256" key="3">
    <source>
        <dbReference type="ARBA" id="ARBA00022801"/>
    </source>
</evidence>
<sequence>MKFKQYLGLIVLSAVALTGCTSTNQINNEAASSYAQVVAKAKSEGVIDTKSNTAKRINNVFNKILPYAKQANQTGVPFQWQMTVAKSKELNAWAMPGGKMMVYTGLVDRLKLSDPEIATVIGHEMAHALKEHSKSSRTLSVTTGIVAQLGKIALSTQGISTNIGGIDMVDLTRDLALDKPFSRHHEAEADEVGLMLMAQAGYNPSFAPNVWTKMTKVAGGSGSSIFSTHPSNAERQENLQRLLPEAMKIYQNAKK</sequence>
<dbReference type="Gene3D" id="3.30.2010.10">
    <property type="entry name" value="Metalloproteases ('zincins'), catalytic domain"/>
    <property type="match status" value="1"/>
</dbReference>
<comment type="similarity">
    <text evidence="6">Belongs to the peptidase M48 family.</text>
</comment>
<dbReference type="RefSeq" id="WP_115314885.1">
    <property type="nucleotide sequence ID" value="NZ_LWIF01000001.1"/>
</dbReference>
<dbReference type="PROSITE" id="PS51257">
    <property type="entry name" value="PROKAR_LIPOPROTEIN"/>
    <property type="match status" value="1"/>
</dbReference>
<evidence type="ECO:0000256" key="4">
    <source>
        <dbReference type="ARBA" id="ARBA00022833"/>
    </source>
</evidence>
<dbReference type="Pfam" id="PF01435">
    <property type="entry name" value="Peptidase_M48"/>
    <property type="match status" value="1"/>
</dbReference>
<dbReference type="CDD" id="cd07331">
    <property type="entry name" value="M48C_Oma1_like"/>
    <property type="match status" value="1"/>
</dbReference>
<dbReference type="InterPro" id="IPR051156">
    <property type="entry name" value="Mito/Outer_Membr_Metalloprot"/>
</dbReference>
<dbReference type="Proteomes" id="UP000255417">
    <property type="component" value="Unassembled WGS sequence"/>
</dbReference>
<evidence type="ECO:0000256" key="6">
    <source>
        <dbReference type="RuleBase" id="RU003983"/>
    </source>
</evidence>
<evidence type="ECO:0000256" key="5">
    <source>
        <dbReference type="ARBA" id="ARBA00023049"/>
    </source>
</evidence>
<name>A0A379C7U7_9PAST</name>
<keyword evidence="9" id="KW-1185">Reference proteome</keyword>
<feature type="domain" description="Peptidase M48" evidence="7">
    <location>
        <begin position="62"/>
        <end position="241"/>
    </location>
</feature>
<dbReference type="EMBL" id="UGTA01000001">
    <property type="protein sequence ID" value="SUB58363.1"/>
    <property type="molecule type" value="Genomic_DNA"/>
</dbReference>
<dbReference type="GO" id="GO:0046872">
    <property type="term" value="F:metal ion binding"/>
    <property type="evidence" value="ECO:0007669"/>
    <property type="project" value="UniProtKB-KW"/>
</dbReference>
<evidence type="ECO:0000259" key="7">
    <source>
        <dbReference type="Pfam" id="PF01435"/>
    </source>
</evidence>
<dbReference type="InterPro" id="IPR001915">
    <property type="entry name" value="Peptidase_M48"/>
</dbReference>
<keyword evidence="1 6" id="KW-0645">Protease</keyword>
<keyword evidence="5 6" id="KW-0482">Metalloprotease</keyword>
<evidence type="ECO:0000313" key="8">
    <source>
        <dbReference type="EMBL" id="SUB58363.1"/>
    </source>
</evidence>
<dbReference type="GO" id="GO:0016020">
    <property type="term" value="C:membrane"/>
    <property type="evidence" value="ECO:0007669"/>
    <property type="project" value="TreeGrafter"/>
</dbReference>
<reference evidence="8 9" key="1">
    <citation type="submission" date="2018-06" db="EMBL/GenBank/DDBJ databases">
        <authorList>
            <consortium name="Pathogen Informatics"/>
            <person name="Doyle S."/>
        </authorList>
    </citation>
    <scope>NUCLEOTIDE SEQUENCE [LARGE SCALE GENOMIC DNA]</scope>
    <source>
        <strain evidence="8 9">NCTC12872</strain>
    </source>
</reference>
<protein>
    <submittedName>
        <fullName evidence="8">Uncharacterized metalloprotease yggG</fullName>
        <ecNumber evidence="8">3.4.24.-</ecNumber>
    </submittedName>
</protein>
<dbReference type="GO" id="GO:0004222">
    <property type="term" value="F:metalloendopeptidase activity"/>
    <property type="evidence" value="ECO:0007669"/>
    <property type="project" value="InterPro"/>
</dbReference>
<evidence type="ECO:0000256" key="2">
    <source>
        <dbReference type="ARBA" id="ARBA00022723"/>
    </source>
</evidence>
<dbReference type="OrthoDB" id="9810445at2"/>
<comment type="cofactor">
    <cofactor evidence="6">
        <name>Zn(2+)</name>
        <dbReference type="ChEBI" id="CHEBI:29105"/>
    </cofactor>
    <text evidence="6">Binds 1 zinc ion per subunit.</text>
</comment>
<proteinExistence type="inferred from homology"/>
<keyword evidence="2" id="KW-0479">Metal-binding</keyword>
<organism evidence="8 9">
    <name type="scientific">Phocoenobacter uteri</name>
    <dbReference type="NCBI Taxonomy" id="146806"/>
    <lineage>
        <taxon>Bacteria</taxon>
        <taxon>Pseudomonadati</taxon>
        <taxon>Pseudomonadota</taxon>
        <taxon>Gammaproteobacteria</taxon>
        <taxon>Pasteurellales</taxon>
        <taxon>Pasteurellaceae</taxon>
        <taxon>Phocoenobacter</taxon>
    </lineage>
</organism>
<dbReference type="PANTHER" id="PTHR22726">
    <property type="entry name" value="METALLOENDOPEPTIDASE OMA1"/>
    <property type="match status" value="1"/>
</dbReference>
<dbReference type="AlphaFoldDB" id="A0A379C7U7"/>
<keyword evidence="3 6" id="KW-0378">Hydrolase</keyword>
<keyword evidence="4 6" id="KW-0862">Zinc</keyword>
<accession>A0A379C7U7</accession>
<dbReference type="EC" id="3.4.24.-" evidence="8"/>